<dbReference type="InterPro" id="IPR015946">
    <property type="entry name" value="KH_dom-like_a/b"/>
</dbReference>
<evidence type="ECO:0000256" key="1">
    <source>
        <dbReference type="ARBA" id="ARBA00022490"/>
    </source>
</evidence>
<comment type="subcellular location">
    <subcellularLocation>
        <location evidence="6">Cytoplasm</location>
    </subcellularLocation>
</comment>
<dbReference type="PANTHER" id="PTHR35800">
    <property type="entry name" value="PROTEIN JAG"/>
    <property type="match status" value="1"/>
</dbReference>
<organism evidence="8 9">
    <name type="scientific">Thermodesulfitimonas autotrophica</name>
    <dbReference type="NCBI Taxonomy" id="1894989"/>
    <lineage>
        <taxon>Bacteria</taxon>
        <taxon>Bacillati</taxon>
        <taxon>Bacillota</taxon>
        <taxon>Clostridia</taxon>
        <taxon>Thermoanaerobacterales</taxon>
        <taxon>Thermoanaerobacteraceae</taxon>
        <taxon>Thermodesulfitimonas</taxon>
    </lineage>
</organism>
<dbReference type="CDD" id="cd02414">
    <property type="entry name" value="KH-II_Jag"/>
    <property type="match status" value="1"/>
</dbReference>
<comment type="similarity">
    <text evidence="6">Belongs to the KhpB RNA-binding protein family.</text>
</comment>
<reference evidence="8 9" key="1">
    <citation type="submission" date="2018-11" db="EMBL/GenBank/DDBJ databases">
        <title>Genomic Encyclopedia of Type Strains, Phase IV (KMG-IV): sequencing the most valuable type-strain genomes for metagenomic binning, comparative biology and taxonomic classification.</title>
        <authorList>
            <person name="Goeker M."/>
        </authorList>
    </citation>
    <scope>NUCLEOTIDE SEQUENCE [LARGE SCALE GENOMIC DNA]</scope>
    <source>
        <strain evidence="8 9">DSM 102936</strain>
    </source>
</reference>
<proteinExistence type="inferred from homology"/>
<dbReference type="CDD" id="cd02644">
    <property type="entry name" value="R3H_jag"/>
    <property type="match status" value="1"/>
</dbReference>
<evidence type="ECO:0000256" key="2">
    <source>
        <dbReference type="ARBA" id="ARBA00022884"/>
    </source>
</evidence>
<dbReference type="GO" id="GO:0009252">
    <property type="term" value="P:peptidoglycan biosynthetic process"/>
    <property type="evidence" value="ECO:0007669"/>
    <property type="project" value="UniProtKB-UniRule"/>
</dbReference>
<comment type="subunit">
    <text evidence="6">Forms a complex with KhpA.</text>
</comment>
<dbReference type="GO" id="GO:0003723">
    <property type="term" value="F:RNA binding"/>
    <property type="evidence" value="ECO:0007669"/>
    <property type="project" value="UniProtKB-UniRule"/>
</dbReference>
<dbReference type="PROSITE" id="PS51061">
    <property type="entry name" value="R3H"/>
    <property type="match status" value="1"/>
</dbReference>
<keyword evidence="4 6" id="KW-0143">Chaperone</keyword>
<evidence type="ECO:0000256" key="3">
    <source>
        <dbReference type="ARBA" id="ARBA00022960"/>
    </source>
</evidence>
<feature type="region of interest" description="Jag_N domain" evidence="6">
    <location>
        <begin position="5"/>
        <end position="55"/>
    </location>
</feature>
<evidence type="ECO:0000313" key="9">
    <source>
        <dbReference type="Proteomes" id="UP000282654"/>
    </source>
</evidence>
<dbReference type="Pfam" id="PF01424">
    <property type="entry name" value="R3H"/>
    <property type="match status" value="1"/>
</dbReference>
<dbReference type="Proteomes" id="UP000282654">
    <property type="component" value="Unassembled WGS sequence"/>
</dbReference>
<gene>
    <name evidence="6" type="primary">khpB</name>
    <name evidence="6" type="synonym">eloR</name>
    <name evidence="8" type="ORF">EDD75_1459</name>
</gene>
<evidence type="ECO:0000313" key="8">
    <source>
        <dbReference type="EMBL" id="RPF47175.1"/>
    </source>
</evidence>
<dbReference type="InterPro" id="IPR038247">
    <property type="entry name" value="Jag_N_dom_sf"/>
</dbReference>
<dbReference type="SMART" id="SM00393">
    <property type="entry name" value="R3H"/>
    <property type="match status" value="1"/>
</dbReference>
<evidence type="ECO:0000259" key="7">
    <source>
        <dbReference type="PROSITE" id="PS51061"/>
    </source>
</evidence>
<dbReference type="GO" id="GO:0071555">
    <property type="term" value="P:cell wall organization"/>
    <property type="evidence" value="ECO:0007669"/>
    <property type="project" value="UniProtKB-KW"/>
</dbReference>
<comment type="function">
    <text evidence="6">A probable RNA chaperone. Forms a complex with KhpA which binds to cellular RNA and controls its expression. Plays a role in peptidoglycan (PG) homeostasis and cell length regulation.</text>
</comment>
<dbReference type="GO" id="GO:0005737">
    <property type="term" value="C:cytoplasm"/>
    <property type="evidence" value="ECO:0007669"/>
    <property type="project" value="UniProtKB-SubCell"/>
</dbReference>
<dbReference type="Gene3D" id="3.30.300.20">
    <property type="match status" value="1"/>
</dbReference>
<dbReference type="HAMAP" id="MF_00867">
    <property type="entry name" value="KhpB"/>
    <property type="match status" value="1"/>
</dbReference>
<dbReference type="InterPro" id="IPR034079">
    <property type="entry name" value="R3H_KhpB"/>
</dbReference>
<dbReference type="GO" id="GO:0008360">
    <property type="term" value="P:regulation of cell shape"/>
    <property type="evidence" value="ECO:0007669"/>
    <property type="project" value="UniProtKB-KW"/>
</dbReference>
<dbReference type="OrthoDB" id="9794483at2"/>
<keyword evidence="5 6" id="KW-0961">Cell wall biogenesis/degradation</keyword>
<dbReference type="Pfam" id="PF13083">
    <property type="entry name" value="KH_KhpA-B"/>
    <property type="match status" value="1"/>
</dbReference>
<sequence length="206" mass="22770">MREVVKSGKTVEEAVAQALNELGARPDEVTVEVLSEPTRGVLGFIGAKPAVVRVVVQEGLGSRAASLVQSILGAMGLSGQVSVREDAEAIYIEINGEKLGALIGRRGETLNALQYLVALAVNRGEEEKKRVFIDVGGYRKKRDETLRALALKLADKVKRRGRSIVLEPMSPHERRIIHMTLREREDIYTFSEGEEPFRKIVISPRK</sequence>
<dbReference type="AlphaFoldDB" id="A0A3N5BN31"/>
<feature type="domain" description="R3H" evidence="7">
    <location>
        <begin position="140"/>
        <end position="206"/>
    </location>
</feature>
<dbReference type="PANTHER" id="PTHR35800:SF1">
    <property type="entry name" value="RNA-BINDING PROTEIN KHPB"/>
    <property type="match status" value="1"/>
</dbReference>
<dbReference type="Gene3D" id="3.30.1370.50">
    <property type="entry name" value="R3H-like domain"/>
    <property type="match status" value="1"/>
</dbReference>
<evidence type="ECO:0000256" key="4">
    <source>
        <dbReference type="ARBA" id="ARBA00023186"/>
    </source>
</evidence>
<dbReference type="InterPro" id="IPR038008">
    <property type="entry name" value="Jag_KH"/>
</dbReference>
<protein>
    <recommendedName>
        <fullName evidence="6">RNA-binding protein KhpB</fullName>
    </recommendedName>
    <alternativeName>
        <fullName evidence="6">RNA-binding protein EloR</fullName>
    </alternativeName>
</protein>
<dbReference type="NCBIfam" id="NF041568">
    <property type="entry name" value="Jag_EloR"/>
    <property type="match status" value="1"/>
</dbReference>
<dbReference type="SMART" id="SM01245">
    <property type="entry name" value="Jag_N"/>
    <property type="match status" value="1"/>
</dbReference>
<comment type="domain">
    <text evidence="6">Has an N-terminal Jag-N domain and 2 RNA-binding domains (KH and R3H).</text>
</comment>
<name>A0A3N5BN31_9THEO</name>
<keyword evidence="2 6" id="KW-0694">RNA-binding</keyword>
<dbReference type="EMBL" id="RKRE01000002">
    <property type="protein sequence ID" value="RPF47175.1"/>
    <property type="molecule type" value="Genomic_DNA"/>
</dbReference>
<dbReference type="Gene3D" id="3.30.30.80">
    <property type="entry name" value="probable RNA-binding protein from clostridium symbiosum atcc 14940"/>
    <property type="match status" value="1"/>
</dbReference>
<keyword evidence="9" id="KW-1185">Reference proteome</keyword>
<evidence type="ECO:0000256" key="6">
    <source>
        <dbReference type="HAMAP-Rule" id="MF_00867"/>
    </source>
</evidence>
<evidence type="ECO:0000256" key="5">
    <source>
        <dbReference type="ARBA" id="ARBA00023316"/>
    </source>
</evidence>
<dbReference type="Pfam" id="PF14804">
    <property type="entry name" value="Jag_N"/>
    <property type="match status" value="1"/>
</dbReference>
<keyword evidence="1 6" id="KW-0963">Cytoplasm</keyword>
<dbReference type="InterPro" id="IPR036867">
    <property type="entry name" value="R3H_dom_sf"/>
</dbReference>
<keyword evidence="3 6" id="KW-0133">Cell shape</keyword>
<accession>A0A3N5BN31</accession>
<comment type="caution">
    <text evidence="8">The sequence shown here is derived from an EMBL/GenBank/DDBJ whole genome shotgun (WGS) entry which is preliminary data.</text>
</comment>
<dbReference type="InterPro" id="IPR039247">
    <property type="entry name" value="KhpB"/>
</dbReference>
<dbReference type="InterPro" id="IPR001374">
    <property type="entry name" value="R3H_dom"/>
</dbReference>
<dbReference type="RefSeq" id="WP_123930109.1">
    <property type="nucleotide sequence ID" value="NZ_DAITJO010000062.1"/>
</dbReference>
<dbReference type="InterPro" id="IPR032782">
    <property type="entry name" value="KhpB_N"/>
</dbReference>
<dbReference type="SUPFAM" id="SSF82708">
    <property type="entry name" value="R3H domain"/>
    <property type="match status" value="1"/>
</dbReference>